<dbReference type="PROSITE" id="PS00042">
    <property type="entry name" value="HTH_CRP_1"/>
    <property type="match status" value="1"/>
</dbReference>
<dbReference type="PANTHER" id="PTHR24567">
    <property type="entry name" value="CRP FAMILY TRANSCRIPTIONAL REGULATORY PROTEIN"/>
    <property type="match status" value="1"/>
</dbReference>
<dbReference type="InterPro" id="IPR018490">
    <property type="entry name" value="cNMP-bd_dom_sf"/>
</dbReference>
<dbReference type="InterPro" id="IPR018335">
    <property type="entry name" value="Tscrpt_reg_HTH_Crp-type_CS"/>
</dbReference>
<dbReference type="Proteomes" id="UP000199058">
    <property type="component" value="Unassembled WGS sequence"/>
</dbReference>
<dbReference type="PRINTS" id="PR00034">
    <property type="entry name" value="HTHCRP"/>
</dbReference>
<sequence length="258" mass="29084">MSSQAQKGACLSLGKETRCMTCSLSSLCLPLSLNLEDIDQLDRIIKRRQPLKKGDHLFRQGDNFDSVYAVRSGSLKNYIMTNDGEEQITNFHLPSELVGLDGVDCSSYPVSSKALETTTVCEIPYSRLQNLAQELPDLRNQIFSSMSKEIRDDKQMMLLLSKKNAEERIATFLANLSSRFKRRGYSAYTFRLPMSRNEIGNYLGLAVETVSRVFTRFQTLQLIAVNGKEVHITDRQQLQQVAGVTECEIEQPSKLIAS</sequence>
<evidence type="ECO:0000259" key="4">
    <source>
        <dbReference type="PROSITE" id="PS50042"/>
    </source>
</evidence>
<dbReference type="InterPro" id="IPR014710">
    <property type="entry name" value="RmlC-like_jellyroll"/>
</dbReference>
<keyword evidence="3" id="KW-0804">Transcription</keyword>
<dbReference type="InterPro" id="IPR000595">
    <property type="entry name" value="cNMP-bd_dom"/>
</dbReference>
<dbReference type="SUPFAM" id="SSF46785">
    <property type="entry name" value="Winged helix' DNA-binding domain"/>
    <property type="match status" value="1"/>
</dbReference>
<dbReference type="PROSITE" id="PS51063">
    <property type="entry name" value="HTH_CRP_2"/>
    <property type="match status" value="1"/>
</dbReference>
<dbReference type="SMART" id="SM00100">
    <property type="entry name" value="cNMP"/>
    <property type="match status" value="1"/>
</dbReference>
<dbReference type="SMART" id="SM00419">
    <property type="entry name" value="HTH_CRP"/>
    <property type="match status" value="1"/>
</dbReference>
<keyword evidence="1" id="KW-0805">Transcription regulation</keyword>
<keyword evidence="2" id="KW-0238">DNA-binding</keyword>
<gene>
    <name evidence="6" type="ORF">SAMN05660443_1659</name>
</gene>
<dbReference type="FunFam" id="2.60.120.10:FF:000004">
    <property type="entry name" value="Fumarate/nitrate reduction transcriptional regulator Fnr"/>
    <property type="match status" value="1"/>
</dbReference>
<dbReference type="GO" id="GO:0003677">
    <property type="term" value="F:DNA binding"/>
    <property type="evidence" value="ECO:0007669"/>
    <property type="project" value="UniProtKB-KW"/>
</dbReference>
<accession>A0A1I1H3E7</accession>
<dbReference type="Gene3D" id="2.60.120.10">
    <property type="entry name" value="Jelly Rolls"/>
    <property type="match status" value="1"/>
</dbReference>
<dbReference type="CDD" id="cd00038">
    <property type="entry name" value="CAP_ED"/>
    <property type="match status" value="1"/>
</dbReference>
<evidence type="ECO:0000256" key="1">
    <source>
        <dbReference type="ARBA" id="ARBA00023015"/>
    </source>
</evidence>
<evidence type="ECO:0000256" key="3">
    <source>
        <dbReference type="ARBA" id="ARBA00023163"/>
    </source>
</evidence>
<feature type="domain" description="HTH crp-type" evidence="5">
    <location>
        <begin position="163"/>
        <end position="236"/>
    </location>
</feature>
<dbReference type="InterPro" id="IPR050397">
    <property type="entry name" value="Env_Response_Regulators"/>
</dbReference>
<dbReference type="OrthoDB" id="7643467at2"/>
<evidence type="ECO:0000313" key="6">
    <source>
        <dbReference type="EMBL" id="SFC15720.1"/>
    </source>
</evidence>
<dbReference type="Pfam" id="PF13545">
    <property type="entry name" value="HTH_Crp_2"/>
    <property type="match status" value="1"/>
</dbReference>
<dbReference type="PROSITE" id="PS50042">
    <property type="entry name" value="CNMP_BINDING_3"/>
    <property type="match status" value="1"/>
</dbReference>
<dbReference type="GO" id="GO:0005829">
    <property type="term" value="C:cytosol"/>
    <property type="evidence" value="ECO:0007669"/>
    <property type="project" value="TreeGrafter"/>
</dbReference>
<dbReference type="GO" id="GO:0003700">
    <property type="term" value="F:DNA-binding transcription factor activity"/>
    <property type="evidence" value="ECO:0007669"/>
    <property type="project" value="InterPro"/>
</dbReference>
<dbReference type="SUPFAM" id="SSF51206">
    <property type="entry name" value="cAMP-binding domain-like"/>
    <property type="match status" value="1"/>
</dbReference>
<dbReference type="Pfam" id="PF00027">
    <property type="entry name" value="cNMP_binding"/>
    <property type="match status" value="1"/>
</dbReference>
<dbReference type="STRING" id="1122252.SAMN05660443_1659"/>
<dbReference type="EMBL" id="FOLH01000003">
    <property type="protein sequence ID" value="SFC15720.1"/>
    <property type="molecule type" value="Genomic_DNA"/>
</dbReference>
<dbReference type="InterPro" id="IPR012318">
    <property type="entry name" value="HTH_CRP"/>
</dbReference>
<keyword evidence="7" id="KW-1185">Reference proteome</keyword>
<organism evidence="6 7">
    <name type="scientific">Marinospirillum celere</name>
    <dbReference type="NCBI Taxonomy" id="1122252"/>
    <lineage>
        <taxon>Bacteria</taxon>
        <taxon>Pseudomonadati</taxon>
        <taxon>Pseudomonadota</taxon>
        <taxon>Gammaproteobacteria</taxon>
        <taxon>Oceanospirillales</taxon>
        <taxon>Oceanospirillaceae</taxon>
        <taxon>Marinospirillum</taxon>
    </lineage>
</organism>
<dbReference type="NCBIfam" id="NF008365">
    <property type="entry name" value="PRK11161.1"/>
    <property type="match status" value="1"/>
</dbReference>
<protein>
    <submittedName>
        <fullName evidence="6">CRP/FNR family transcriptional regulator, anaerobic regulatory protein</fullName>
    </submittedName>
</protein>
<dbReference type="Gene3D" id="1.10.10.10">
    <property type="entry name" value="Winged helix-like DNA-binding domain superfamily/Winged helix DNA-binding domain"/>
    <property type="match status" value="1"/>
</dbReference>
<dbReference type="CDD" id="cd00092">
    <property type="entry name" value="HTH_CRP"/>
    <property type="match status" value="1"/>
</dbReference>
<evidence type="ECO:0000259" key="5">
    <source>
        <dbReference type="PROSITE" id="PS51063"/>
    </source>
</evidence>
<dbReference type="FunFam" id="1.10.10.10:FF:000028">
    <property type="entry name" value="Fumarate/nitrate reduction transcriptional regulator Fnr"/>
    <property type="match status" value="1"/>
</dbReference>
<dbReference type="RefSeq" id="WP_091961865.1">
    <property type="nucleotide sequence ID" value="NZ_FOLH01000003.1"/>
</dbReference>
<reference evidence="6 7" key="1">
    <citation type="submission" date="2016-10" db="EMBL/GenBank/DDBJ databases">
        <authorList>
            <person name="de Groot N.N."/>
        </authorList>
    </citation>
    <scope>NUCLEOTIDE SEQUENCE [LARGE SCALE GENOMIC DNA]</scope>
    <source>
        <strain evidence="6 7">DSM 18438</strain>
    </source>
</reference>
<evidence type="ECO:0000313" key="7">
    <source>
        <dbReference type="Proteomes" id="UP000199058"/>
    </source>
</evidence>
<proteinExistence type="predicted"/>
<dbReference type="InterPro" id="IPR036388">
    <property type="entry name" value="WH-like_DNA-bd_sf"/>
</dbReference>
<name>A0A1I1H3E7_9GAMM</name>
<dbReference type="PANTHER" id="PTHR24567:SF75">
    <property type="entry name" value="FUMARATE AND NITRATE REDUCTION REGULATORY PROTEIN"/>
    <property type="match status" value="1"/>
</dbReference>
<dbReference type="AlphaFoldDB" id="A0A1I1H3E7"/>
<feature type="domain" description="Cyclic nucleotide-binding" evidence="4">
    <location>
        <begin position="29"/>
        <end position="149"/>
    </location>
</feature>
<dbReference type="InterPro" id="IPR036390">
    <property type="entry name" value="WH_DNA-bd_sf"/>
</dbReference>
<evidence type="ECO:0000256" key="2">
    <source>
        <dbReference type="ARBA" id="ARBA00023125"/>
    </source>
</evidence>